<dbReference type="SUPFAM" id="SSF54791">
    <property type="entry name" value="Eukaryotic type KH-domain (KH-domain type I)"/>
    <property type="match status" value="1"/>
</dbReference>
<dbReference type="GO" id="GO:0003723">
    <property type="term" value="F:RNA binding"/>
    <property type="evidence" value="ECO:0007669"/>
    <property type="project" value="UniProtKB-KW"/>
</dbReference>
<evidence type="ECO:0000256" key="6">
    <source>
        <dbReference type="ARBA" id="ARBA00023242"/>
    </source>
</evidence>
<feature type="domain" description="KRR1 small subunit processome component second KH" evidence="11">
    <location>
        <begin position="201"/>
        <end position="279"/>
    </location>
</feature>
<reference evidence="12" key="1">
    <citation type="submission" date="2022-05" db="EMBL/GenBank/DDBJ databases">
        <title>The Musa troglodytarum L. genome provides insights into the mechanism of non-climacteric behaviour and enrichment of carotenoids.</title>
        <authorList>
            <person name="Wang J."/>
        </authorList>
    </citation>
    <scope>NUCLEOTIDE SEQUENCE</scope>
    <source>
        <tissue evidence="12">Leaf</tissue>
    </source>
</reference>
<dbReference type="FunFam" id="3.30.1370.10:FF:000014">
    <property type="entry name" value="KRR1 small subunit processome component"/>
    <property type="match status" value="1"/>
</dbReference>
<feature type="compositionally biased region" description="Basic residues" evidence="9">
    <location>
        <begin position="299"/>
        <end position="309"/>
    </location>
</feature>
<evidence type="ECO:0000256" key="8">
    <source>
        <dbReference type="ARBA" id="ARBA00032993"/>
    </source>
</evidence>
<dbReference type="CDD" id="cd22394">
    <property type="entry name" value="KH-I_KRR1_rpt2"/>
    <property type="match status" value="1"/>
</dbReference>
<evidence type="ECO:0000256" key="7">
    <source>
        <dbReference type="ARBA" id="ARBA00023274"/>
    </source>
</evidence>
<keyword evidence="3" id="KW-0690">Ribosome biogenesis</keyword>
<keyword evidence="5" id="KW-0694">RNA-binding</keyword>
<accession>A0A9E7JYV8</accession>
<dbReference type="EMBL" id="CP097506">
    <property type="protein sequence ID" value="URD98730.1"/>
    <property type="molecule type" value="Genomic_DNA"/>
</dbReference>
<dbReference type="InterPro" id="IPR024166">
    <property type="entry name" value="rRNA_assembly_KRR1"/>
</dbReference>
<dbReference type="OrthoDB" id="441223at2759"/>
<dbReference type="PANTHER" id="PTHR12581:SF0">
    <property type="entry name" value="KRR1 SMALL SUBUNIT PROCESSOME COMPONENT HOMOLOG"/>
    <property type="match status" value="1"/>
</dbReference>
<evidence type="ECO:0000256" key="5">
    <source>
        <dbReference type="ARBA" id="ARBA00022884"/>
    </source>
</evidence>
<keyword evidence="13" id="KW-1185">Reference proteome</keyword>
<dbReference type="Gene3D" id="3.30.1370.10">
    <property type="entry name" value="K Homology domain, type 1"/>
    <property type="match status" value="2"/>
</dbReference>
<dbReference type="InterPro" id="IPR041174">
    <property type="entry name" value="KRR1-like_KH1"/>
</dbReference>
<feature type="compositionally biased region" description="Basic residues" evidence="9">
    <location>
        <begin position="428"/>
        <end position="440"/>
    </location>
</feature>
<dbReference type="AlphaFoldDB" id="A0A9E7JYV8"/>
<name>A0A9E7JYV8_9LILI</name>
<keyword evidence="6" id="KW-0539">Nucleus</keyword>
<feature type="domain" description="KRR1 small subunit processome component first KH" evidence="10">
    <location>
        <begin position="62"/>
        <end position="142"/>
    </location>
</feature>
<feature type="compositionally biased region" description="Basic and acidic residues" evidence="9">
    <location>
        <begin position="406"/>
        <end position="415"/>
    </location>
</feature>
<gene>
    <name evidence="12" type="ORF">MUK42_32148</name>
</gene>
<feature type="compositionally biased region" description="Basic and acidic residues" evidence="9">
    <location>
        <begin position="1"/>
        <end position="12"/>
    </location>
</feature>
<dbReference type="PIRSF" id="PIRSF006515">
    <property type="entry name" value="KRR1"/>
    <property type="match status" value="1"/>
</dbReference>
<dbReference type="InterPro" id="IPR048549">
    <property type="entry name" value="KRR1-like_KH2_euk"/>
</dbReference>
<dbReference type="Proteomes" id="UP001055439">
    <property type="component" value="Chromosome 4"/>
</dbReference>
<dbReference type="CDD" id="cd22393">
    <property type="entry name" value="KH-I_KRR1_rpt1"/>
    <property type="match status" value="1"/>
</dbReference>
<proteinExistence type="inferred from homology"/>
<dbReference type="PANTHER" id="PTHR12581">
    <property type="entry name" value="HIV-1 REV BINDING PROTEIN 2, 3"/>
    <property type="match status" value="1"/>
</dbReference>
<feature type="region of interest" description="Disordered" evidence="9">
    <location>
        <begin position="340"/>
        <end position="440"/>
    </location>
</feature>
<evidence type="ECO:0000313" key="13">
    <source>
        <dbReference type="Proteomes" id="UP001055439"/>
    </source>
</evidence>
<evidence type="ECO:0000256" key="9">
    <source>
        <dbReference type="SAM" id="MobiDB-lite"/>
    </source>
</evidence>
<sequence>MAEEASIDRDGVGGEGPSTAKGKKNKGKHDKPKPWDEDPNIDRWKIEKFDPSWNEGGMLEVSSFSTLFPQYREKYLQEVWPMVKSALKEHGVSCELNLVEGSMTVSTTRKTRDPYVIIKARDLIKLLSRSVPAPQAIKILNDEMQCDIIKIGNLIRNKCVHWVLVCALPSSCPRYHLQPYNRHWYVTTSMNNRHWRCSMLHQERFVKRRERLLGPNLSTLKAIEILTGCYVLAQGNTVSAMGSFKGLKQVRRIVEDCIQNQLHPVYHIKTLLMKRELAKNPALANENWDRFLPKFKKKNVKQRKVKAKEKKPYTPFPPPQQPSKIDLQLESGEYFLSDKKKSAKKWQEKQEKQAEKAAENKRKREAAFIPPKEPSSHLTDSNKSDKNTSDLAAMTKSLKNKAKGLKKQEAHDNVRAESYIADAESSRWKKKHKSSSKTEW</sequence>
<evidence type="ECO:0000313" key="12">
    <source>
        <dbReference type="EMBL" id="URD98730.1"/>
    </source>
</evidence>
<evidence type="ECO:0000259" key="10">
    <source>
        <dbReference type="Pfam" id="PF17903"/>
    </source>
</evidence>
<evidence type="ECO:0000256" key="4">
    <source>
        <dbReference type="ARBA" id="ARBA00022552"/>
    </source>
</evidence>
<feature type="region of interest" description="Disordered" evidence="9">
    <location>
        <begin position="299"/>
        <end position="324"/>
    </location>
</feature>
<dbReference type="InterPro" id="IPR048550">
    <property type="entry name" value="KRR1-like_KH1_euk"/>
</dbReference>
<comment type="similarity">
    <text evidence="2">Belongs to the KRR1 family.</text>
</comment>
<evidence type="ECO:0000256" key="2">
    <source>
        <dbReference type="ARBA" id="ARBA00009344"/>
    </source>
</evidence>
<evidence type="ECO:0000256" key="3">
    <source>
        <dbReference type="ARBA" id="ARBA00022517"/>
    </source>
</evidence>
<keyword evidence="4" id="KW-0698">rRNA processing</keyword>
<feature type="region of interest" description="Disordered" evidence="9">
    <location>
        <begin position="1"/>
        <end position="41"/>
    </location>
</feature>
<dbReference type="Pfam" id="PF17903">
    <property type="entry name" value="KH_KRR1_1st"/>
    <property type="match status" value="1"/>
</dbReference>
<dbReference type="GO" id="GO:0032040">
    <property type="term" value="C:small-subunit processome"/>
    <property type="evidence" value="ECO:0007669"/>
    <property type="project" value="TreeGrafter"/>
</dbReference>
<feature type="compositionally biased region" description="Basic and acidic residues" evidence="9">
    <location>
        <begin position="340"/>
        <end position="366"/>
    </location>
</feature>
<dbReference type="InterPro" id="IPR036612">
    <property type="entry name" value="KH_dom_type_1_sf"/>
</dbReference>
<keyword evidence="7" id="KW-0687">Ribonucleoprotein</keyword>
<dbReference type="GO" id="GO:0006364">
    <property type="term" value="P:rRNA processing"/>
    <property type="evidence" value="ECO:0007669"/>
    <property type="project" value="UniProtKB-KW"/>
</dbReference>
<evidence type="ECO:0000256" key="1">
    <source>
        <dbReference type="ARBA" id="ARBA00004604"/>
    </source>
</evidence>
<feature type="compositionally biased region" description="Basic and acidic residues" evidence="9">
    <location>
        <begin position="32"/>
        <end position="41"/>
    </location>
</feature>
<comment type="subcellular location">
    <subcellularLocation>
        <location evidence="1">Nucleus</location>
        <location evidence="1">Nucleolus</location>
    </subcellularLocation>
</comment>
<evidence type="ECO:0000259" key="11">
    <source>
        <dbReference type="Pfam" id="PF21800"/>
    </source>
</evidence>
<protein>
    <recommendedName>
        <fullName evidence="8">KRR-R motif-containing protein 1</fullName>
    </recommendedName>
</protein>
<organism evidence="12 13">
    <name type="scientific">Musa troglodytarum</name>
    <name type="common">fe'i banana</name>
    <dbReference type="NCBI Taxonomy" id="320322"/>
    <lineage>
        <taxon>Eukaryota</taxon>
        <taxon>Viridiplantae</taxon>
        <taxon>Streptophyta</taxon>
        <taxon>Embryophyta</taxon>
        <taxon>Tracheophyta</taxon>
        <taxon>Spermatophyta</taxon>
        <taxon>Magnoliopsida</taxon>
        <taxon>Liliopsida</taxon>
        <taxon>Zingiberales</taxon>
        <taxon>Musaceae</taxon>
        <taxon>Musa</taxon>
    </lineage>
</organism>
<dbReference type="InterPro" id="IPR048548">
    <property type="entry name" value="KRR1-like_KH2"/>
</dbReference>
<dbReference type="Pfam" id="PF21800">
    <property type="entry name" value="KH_KRR1_2nd"/>
    <property type="match status" value="1"/>
</dbReference>
<feature type="compositionally biased region" description="Basic residues" evidence="9">
    <location>
        <begin position="21"/>
        <end position="31"/>
    </location>
</feature>